<accession>A0ABV8A1D0</accession>
<keyword evidence="2" id="KW-0378">Hydrolase</keyword>
<comment type="caution">
    <text evidence="2">The sequence shown here is derived from an EMBL/GenBank/DDBJ whole genome shotgun (WGS) entry which is preliminary data.</text>
</comment>
<evidence type="ECO:0000313" key="2">
    <source>
        <dbReference type="EMBL" id="MFC3853170.1"/>
    </source>
</evidence>
<dbReference type="RefSeq" id="WP_380696069.1">
    <property type="nucleotide sequence ID" value="NZ_JBHRYR010000003.1"/>
</dbReference>
<dbReference type="EMBL" id="JBHRYR010000003">
    <property type="protein sequence ID" value="MFC3853170.1"/>
    <property type="molecule type" value="Genomic_DNA"/>
</dbReference>
<dbReference type="InterPro" id="IPR018550">
    <property type="entry name" value="Lipid-A_deacylase-rel"/>
</dbReference>
<reference evidence="3" key="1">
    <citation type="journal article" date="2019" name="Int. J. Syst. Evol. Microbiol.">
        <title>The Global Catalogue of Microorganisms (GCM) 10K type strain sequencing project: providing services to taxonomists for standard genome sequencing and annotation.</title>
        <authorList>
            <consortium name="The Broad Institute Genomics Platform"/>
            <consortium name="The Broad Institute Genome Sequencing Center for Infectious Disease"/>
            <person name="Wu L."/>
            <person name="Ma J."/>
        </authorList>
    </citation>
    <scope>NUCLEOTIDE SEQUENCE [LARGE SCALE GENOMIC DNA]</scope>
    <source>
        <strain evidence="3">IBRC 10765</strain>
    </source>
</reference>
<gene>
    <name evidence="2" type="ORF">ACFOOG_10035</name>
</gene>
<sequence>MKMYQLPLKKWILSGLLCLLTSMALAKESADAQVFIGVVDYAQDSQASQYGVQYLTAERWTPFDFRPVIGLMRTRYASHYVFAGLTRESKFSTKDTGFLLSVDFAPGLYLHGGNEDVNLGFWLQFRSGVNLVYEFADHTRIGLGYHHLSNASLAEENPGTETLTITYSVRL</sequence>
<keyword evidence="1" id="KW-0732">Signal</keyword>
<evidence type="ECO:0000313" key="3">
    <source>
        <dbReference type="Proteomes" id="UP001595617"/>
    </source>
</evidence>
<feature type="signal peptide" evidence="1">
    <location>
        <begin position="1"/>
        <end position="26"/>
    </location>
</feature>
<name>A0ABV8A1D0_9GAMM</name>
<feature type="chain" id="PRO_5045416584" evidence="1">
    <location>
        <begin position="27"/>
        <end position="171"/>
    </location>
</feature>
<proteinExistence type="predicted"/>
<protein>
    <submittedName>
        <fullName evidence="2">Acyloxyacyl hydrolase</fullName>
    </submittedName>
</protein>
<dbReference type="Proteomes" id="UP001595617">
    <property type="component" value="Unassembled WGS sequence"/>
</dbReference>
<dbReference type="GO" id="GO:0016787">
    <property type="term" value="F:hydrolase activity"/>
    <property type="evidence" value="ECO:0007669"/>
    <property type="project" value="UniProtKB-KW"/>
</dbReference>
<dbReference type="Gene3D" id="2.40.160.20">
    <property type="match status" value="1"/>
</dbReference>
<evidence type="ECO:0000256" key="1">
    <source>
        <dbReference type="SAM" id="SignalP"/>
    </source>
</evidence>
<keyword evidence="3" id="KW-1185">Reference proteome</keyword>
<organism evidence="2 3">
    <name type="scientific">Saccharospirillum mangrovi</name>
    <dbReference type="NCBI Taxonomy" id="2161747"/>
    <lineage>
        <taxon>Bacteria</taxon>
        <taxon>Pseudomonadati</taxon>
        <taxon>Pseudomonadota</taxon>
        <taxon>Gammaproteobacteria</taxon>
        <taxon>Oceanospirillales</taxon>
        <taxon>Saccharospirillaceae</taxon>
        <taxon>Saccharospirillum</taxon>
    </lineage>
</organism>
<dbReference type="Pfam" id="PF09411">
    <property type="entry name" value="PagL"/>
    <property type="match status" value="1"/>
</dbReference>